<dbReference type="PANTHER" id="PTHR34848">
    <property type="match status" value="1"/>
</dbReference>
<evidence type="ECO:0000256" key="4">
    <source>
        <dbReference type="ARBA" id="ARBA00003889"/>
    </source>
</evidence>
<reference evidence="21" key="1">
    <citation type="submission" date="2016-10" db="EMBL/GenBank/DDBJ databases">
        <authorList>
            <person name="Varghese N."/>
            <person name="Submissions S."/>
        </authorList>
    </citation>
    <scope>NUCLEOTIDE SEQUENCE [LARGE SCALE GENOMIC DNA]</scope>
    <source>
        <strain evidence="21">CGMCC 1.6963</strain>
    </source>
</reference>
<name>A0A1H9SZ70_9MICO</name>
<dbReference type="EC" id="2.7.1.156" evidence="8"/>
<dbReference type="EMBL" id="FOHB01000002">
    <property type="protein sequence ID" value="SER90168.1"/>
    <property type="molecule type" value="Genomic_DNA"/>
</dbReference>
<dbReference type="GO" id="GO:0005524">
    <property type="term" value="F:ATP binding"/>
    <property type="evidence" value="ECO:0007669"/>
    <property type="project" value="UniProtKB-KW"/>
</dbReference>
<dbReference type="OrthoDB" id="9788370at2"/>
<dbReference type="AlphaFoldDB" id="A0A1H9SZ70"/>
<dbReference type="SUPFAM" id="SSF52540">
    <property type="entry name" value="P-loop containing nucleoside triphosphate hydrolases"/>
    <property type="match status" value="1"/>
</dbReference>
<evidence type="ECO:0000256" key="2">
    <source>
        <dbReference type="ARBA" id="ARBA00000711"/>
    </source>
</evidence>
<comment type="catalytic activity">
    <reaction evidence="3">
        <text>adenosylcob(III)inamide + GTP = adenosylcob(III)inamide phosphate + GDP + H(+)</text>
        <dbReference type="Rhea" id="RHEA:15765"/>
        <dbReference type="ChEBI" id="CHEBI:2480"/>
        <dbReference type="ChEBI" id="CHEBI:15378"/>
        <dbReference type="ChEBI" id="CHEBI:37565"/>
        <dbReference type="ChEBI" id="CHEBI:58189"/>
        <dbReference type="ChEBI" id="CHEBI:58502"/>
        <dbReference type="EC" id="2.7.1.156"/>
    </reaction>
</comment>
<protein>
    <recommendedName>
        <fullName evidence="16">Adenosylcobinamide kinase</fullName>
        <ecNumber evidence="8">2.7.1.156</ecNumber>
        <ecNumber evidence="9">2.7.7.62</ecNumber>
    </recommendedName>
    <alternativeName>
        <fullName evidence="17">Adenosylcobinamide-phosphate guanylyltransferase</fullName>
    </alternativeName>
</protein>
<sequence>MTTTLVLGGVRSGKSRYAEQLMRDHDGVTYVAPGYPAEGSDAEWAARVEQHQARRPQSWKTLETLDLAGAIREATTPLLIDCLGLWLTRFIDGIDGWQNPRECSIAVAWAVRDLQDAWRTAPTDVVAVTNEVGLGVVPATPAGGLFRDELGRLNATLSAISDNVALVVAGRVLDLSNAPVVGE</sequence>
<feature type="binding site" evidence="19">
    <location>
        <begin position="8"/>
        <end position="15"/>
    </location>
    <ligand>
        <name>GTP</name>
        <dbReference type="ChEBI" id="CHEBI:37565"/>
    </ligand>
</feature>
<evidence type="ECO:0000313" key="20">
    <source>
        <dbReference type="EMBL" id="SER90168.1"/>
    </source>
</evidence>
<evidence type="ECO:0000256" key="7">
    <source>
        <dbReference type="ARBA" id="ARBA00007490"/>
    </source>
</evidence>
<proteinExistence type="inferred from homology"/>
<feature type="binding site" evidence="19">
    <location>
        <position position="81"/>
    </location>
    <ligand>
        <name>GTP</name>
        <dbReference type="ChEBI" id="CHEBI:37565"/>
    </ligand>
</feature>
<keyword evidence="20" id="KW-0548">Nucleotidyltransferase</keyword>
<evidence type="ECO:0000256" key="10">
    <source>
        <dbReference type="ARBA" id="ARBA00022573"/>
    </source>
</evidence>
<dbReference type="RefSeq" id="WP_091756625.1">
    <property type="nucleotide sequence ID" value="NZ_FOHB01000002.1"/>
</dbReference>
<dbReference type="GO" id="GO:0008820">
    <property type="term" value="F:cobinamide phosphate guanylyltransferase activity"/>
    <property type="evidence" value="ECO:0007669"/>
    <property type="project" value="UniProtKB-EC"/>
</dbReference>
<dbReference type="GO" id="GO:0009236">
    <property type="term" value="P:cobalamin biosynthetic process"/>
    <property type="evidence" value="ECO:0007669"/>
    <property type="project" value="UniProtKB-UniPathway"/>
</dbReference>
<evidence type="ECO:0000256" key="11">
    <source>
        <dbReference type="ARBA" id="ARBA00022679"/>
    </source>
</evidence>
<keyword evidence="12 19" id="KW-0547">Nucleotide-binding</keyword>
<dbReference type="GO" id="GO:0043752">
    <property type="term" value="F:adenosylcobinamide kinase activity"/>
    <property type="evidence" value="ECO:0007669"/>
    <property type="project" value="UniProtKB-EC"/>
</dbReference>
<dbReference type="EC" id="2.7.7.62" evidence="9"/>
<evidence type="ECO:0000256" key="1">
    <source>
        <dbReference type="ARBA" id="ARBA00000312"/>
    </source>
</evidence>
<accession>A0A1H9SZ70</accession>
<evidence type="ECO:0000256" key="3">
    <source>
        <dbReference type="ARBA" id="ARBA00001522"/>
    </source>
</evidence>
<comment type="pathway">
    <text evidence="6">Cofactor biosynthesis; adenosylcobalamin biosynthesis; adenosylcobalamin from cob(II)yrinate a,c-diamide: step 5/7.</text>
</comment>
<feature type="binding site" evidence="19">
    <location>
        <begin position="32"/>
        <end position="34"/>
    </location>
    <ligand>
        <name>GTP</name>
        <dbReference type="ChEBI" id="CHEBI:37565"/>
    </ligand>
</feature>
<keyword evidence="13 20" id="KW-0418">Kinase</keyword>
<evidence type="ECO:0000256" key="16">
    <source>
        <dbReference type="ARBA" id="ARBA00029570"/>
    </source>
</evidence>
<keyword evidence="21" id="KW-1185">Reference proteome</keyword>
<dbReference type="InterPro" id="IPR027417">
    <property type="entry name" value="P-loop_NTPase"/>
</dbReference>
<dbReference type="UniPathway" id="UPA00148">
    <property type="reaction ID" value="UER00236"/>
</dbReference>
<comment type="similarity">
    <text evidence="7">Belongs to the CobU/CobP family.</text>
</comment>
<evidence type="ECO:0000256" key="9">
    <source>
        <dbReference type="ARBA" id="ARBA00012523"/>
    </source>
</evidence>
<keyword evidence="11 20" id="KW-0808">Transferase</keyword>
<evidence type="ECO:0000256" key="8">
    <source>
        <dbReference type="ARBA" id="ARBA00012016"/>
    </source>
</evidence>
<dbReference type="Proteomes" id="UP000199019">
    <property type="component" value="Unassembled WGS sequence"/>
</dbReference>
<dbReference type="Pfam" id="PF02283">
    <property type="entry name" value="CobU"/>
    <property type="match status" value="1"/>
</dbReference>
<evidence type="ECO:0000256" key="13">
    <source>
        <dbReference type="ARBA" id="ARBA00022777"/>
    </source>
</evidence>
<comment type="catalytic activity">
    <reaction evidence="1">
        <text>adenosylcob(III)inamide + ATP = adenosylcob(III)inamide phosphate + ADP + H(+)</text>
        <dbReference type="Rhea" id="RHEA:15769"/>
        <dbReference type="ChEBI" id="CHEBI:2480"/>
        <dbReference type="ChEBI" id="CHEBI:15378"/>
        <dbReference type="ChEBI" id="CHEBI:30616"/>
        <dbReference type="ChEBI" id="CHEBI:58502"/>
        <dbReference type="ChEBI" id="CHEBI:456216"/>
        <dbReference type="EC" id="2.7.1.156"/>
    </reaction>
</comment>
<keyword evidence="15 19" id="KW-0342">GTP-binding</keyword>
<evidence type="ECO:0000313" key="21">
    <source>
        <dbReference type="Proteomes" id="UP000199019"/>
    </source>
</evidence>
<evidence type="ECO:0000256" key="19">
    <source>
        <dbReference type="PIRSR" id="PIRSR006135-2"/>
    </source>
</evidence>
<evidence type="ECO:0000256" key="5">
    <source>
        <dbReference type="ARBA" id="ARBA00004692"/>
    </source>
</evidence>
<feature type="active site" description="GMP-histidine intermediate" evidence="18">
    <location>
        <position position="51"/>
    </location>
</feature>
<evidence type="ECO:0000256" key="14">
    <source>
        <dbReference type="ARBA" id="ARBA00022840"/>
    </source>
</evidence>
<evidence type="ECO:0000256" key="15">
    <source>
        <dbReference type="ARBA" id="ARBA00023134"/>
    </source>
</evidence>
<keyword evidence="10" id="KW-0169">Cobalamin biosynthesis</keyword>
<dbReference type="PIRSF" id="PIRSF006135">
    <property type="entry name" value="CobU"/>
    <property type="match status" value="1"/>
</dbReference>
<comment type="function">
    <text evidence="4">Catalyzes ATP-dependent phosphorylation of adenosylcobinamide and addition of GMP to adenosylcobinamide phosphate.</text>
</comment>
<dbReference type="GO" id="GO:0005525">
    <property type="term" value="F:GTP binding"/>
    <property type="evidence" value="ECO:0007669"/>
    <property type="project" value="UniProtKB-KW"/>
</dbReference>
<comment type="pathway">
    <text evidence="5">Cofactor biosynthesis; adenosylcobalamin biosynthesis; adenosylcobalamin from cob(II)yrinate a,c-diamide: step 6/7.</text>
</comment>
<evidence type="ECO:0000256" key="18">
    <source>
        <dbReference type="PIRSR" id="PIRSR006135-1"/>
    </source>
</evidence>
<dbReference type="PANTHER" id="PTHR34848:SF1">
    <property type="entry name" value="BIFUNCTIONAL ADENOSYLCOBALAMIN BIOSYNTHESIS PROTEIN COBU"/>
    <property type="match status" value="1"/>
</dbReference>
<evidence type="ECO:0000256" key="12">
    <source>
        <dbReference type="ARBA" id="ARBA00022741"/>
    </source>
</evidence>
<dbReference type="Gene3D" id="3.40.50.300">
    <property type="entry name" value="P-loop containing nucleotide triphosphate hydrolases"/>
    <property type="match status" value="1"/>
</dbReference>
<gene>
    <name evidence="20" type="ORF">SAMN05216199_1381</name>
</gene>
<comment type="catalytic activity">
    <reaction evidence="2">
        <text>adenosylcob(III)inamide phosphate + GTP + H(+) = adenosylcob(III)inamide-GDP + diphosphate</text>
        <dbReference type="Rhea" id="RHEA:22712"/>
        <dbReference type="ChEBI" id="CHEBI:15378"/>
        <dbReference type="ChEBI" id="CHEBI:33019"/>
        <dbReference type="ChEBI" id="CHEBI:37565"/>
        <dbReference type="ChEBI" id="CHEBI:58502"/>
        <dbReference type="ChEBI" id="CHEBI:60487"/>
        <dbReference type="EC" id="2.7.7.62"/>
    </reaction>
</comment>
<organism evidence="20 21">
    <name type="scientific">Pedococcus cremeus</name>
    <dbReference type="NCBI Taxonomy" id="587636"/>
    <lineage>
        <taxon>Bacteria</taxon>
        <taxon>Bacillati</taxon>
        <taxon>Actinomycetota</taxon>
        <taxon>Actinomycetes</taxon>
        <taxon>Micrococcales</taxon>
        <taxon>Intrasporangiaceae</taxon>
        <taxon>Pedococcus</taxon>
    </lineage>
</organism>
<dbReference type="InterPro" id="IPR003203">
    <property type="entry name" value="CobU/CobP"/>
</dbReference>
<evidence type="ECO:0000256" key="17">
    <source>
        <dbReference type="ARBA" id="ARBA00030571"/>
    </source>
</evidence>
<dbReference type="CDD" id="cd00544">
    <property type="entry name" value="CobU"/>
    <property type="match status" value="1"/>
</dbReference>
<keyword evidence="14" id="KW-0067">ATP-binding</keyword>
<evidence type="ECO:0000256" key="6">
    <source>
        <dbReference type="ARBA" id="ARBA00005159"/>
    </source>
</evidence>
<dbReference type="STRING" id="587636.SAMN05216199_1381"/>
<feature type="binding site" evidence="19">
    <location>
        <position position="63"/>
    </location>
    <ligand>
        <name>GTP</name>
        <dbReference type="ChEBI" id="CHEBI:37565"/>
    </ligand>
</feature>